<feature type="region of interest" description="Disordered" evidence="1">
    <location>
        <begin position="327"/>
        <end position="386"/>
    </location>
</feature>
<accession>A0A6J4N0G2</accession>
<feature type="compositionally biased region" description="Low complexity" evidence="1">
    <location>
        <begin position="53"/>
        <end position="64"/>
    </location>
</feature>
<reference evidence="2" key="1">
    <citation type="submission" date="2020-02" db="EMBL/GenBank/DDBJ databases">
        <authorList>
            <person name="Meier V. D."/>
        </authorList>
    </citation>
    <scope>NUCLEOTIDE SEQUENCE</scope>
    <source>
        <strain evidence="2">AVDCRST_MAG89</strain>
    </source>
</reference>
<feature type="compositionally biased region" description="Low complexity" evidence="1">
    <location>
        <begin position="29"/>
        <end position="45"/>
    </location>
</feature>
<feature type="compositionally biased region" description="Basic residues" evidence="1">
    <location>
        <begin position="339"/>
        <end position="350"/>
    </location>
</feature>
<proteinExistence type="predicted"/>
<feature type="non-terminal residue" evidence="2">
    <location>
        <position position="386"/>
    </location>
</feature>
<feature type="non-terminal residue" evidence="2">
    <location>
        <position position="1"/>
    </location>
</feature>
<feature type="region of interest" description="Disordered" evidence="1">
    <location>
        <begin position="208"/>
        <end position="228"/>
    </location>
</feature>
<evidence type="ECO:0000256" key="1">
    <source>
        <dbReference type="SAM" id="MobiDB-lite"/>
    </source>
</evidence>
<protein>
    <submittedName>
        <fullName evidence="2">Uncharacterized protein</fullName>
    </submittedName>
</protein>
<feature type="compositionally biased region" description="Polar residues" evidence="1">
    <location>
        <begin position="130"/>
        <end position="139"/>
    </location>
</feature>
<dbReference type="AlphaFoldDB" id="A0A6J4N0G2"/>
<feature type="region of interest" description="Disordered" evidence="1">
    <location>
        <begin position="1"/>
        <end position="148"/>
    </location>
</feature>
<organism evidence="2">
    <name type="scientific">uncultured Gemmatimonadota bacterium</name>
    <dbReference type="NCBI Taxonomy" id="203437"/>
    <lineage>
        <taxon>Bacteria</taxon>
        <taxon>Pseudomonadati</taxon>
        <taxon>Gemmatimonadota</taxon>
        <taxon>environmental samples</taxon>
    </lineage>
</organism>
<gene>
    <name evidence="2" type="ORF">AVDCRST_MAG89-4835</name>
</gene>
<sequence length="386" mass="40068">VLEGLPGRHPRRRAEARPAGPGGRGGDVPPGAAAGAGERPAAEPGQDPPPAGPDRGAAAAPAQRGGVGGRARCAQTADRELHRGHAGFRGRGRSGGDTAESGVLCPGGQAAGDDLQPRKREPPRPRRTRNSASVGSHHQLQGRPAALLHRGRSGERLSAFALDGECGYTRARPGAPERGARPLRHRRHPGAHGAAAVQHLRHGAPHRVPAGHPHRAGRDAERGPAPAQVRGSELLRVRAGLMSGPGLRAVVLRAAPRGQAACDLHLPGLVPRRRLRARGPIQALLVQQPGPGAIPGRVLRRHALHPVAPAPPSGAPRSGRAAGLRLRRQLHRGADPRRRPLCPRRGRRAPVARGDRHPPGAPPGPGVRPREGVPAALAGNGLPIPL</sequence>
<name>A0A6J4N0G2_9BACT</name>
<feature type="compositionally biased region" description="Basic and acidic residues" evidence="1">
    <location>
        <begin position="115"/>
        <end position="124"/>
    </location>
</feature>
<dbReference type="EMBL" id="CADCTV010001016">
    <property type="protein sequence ID" value="CAA9373970.1"/>
    <property type="molecule type" value="Genomic_DNA"/>
</dbReference>
<evidence type="ECO:0000313" key="2">
    <source>
        <dbReference type="EMBL" id="CAA9373970.1"/>
    </source>
</evidence>